<evidence type="ECO:0000259" key="3">
    <source>
        <dbReference type="Pfam" id="PF19843"/>
    </source>
</evidence>
<proteinExistence type="predicted"/>
<name>A0ABN2BT00_9ACTN</name>
<dbReference type="RefSeq" id="WP_141007250.1">
    <property type="nucleotide sequence ID" value="NZ_BAAAOR010000044.1"/>
</dbReference>
<evidence type="ECO:0000313" key="5">
    <source>
        <dbReference type="Proteomes" id="UP001500842"/>
    </source>
</evidence>
<feature type="region of interest" description="Disordered" evidence="1">
    <location>
        <begin position="21"/>
        <end position="61"/>
    </location>
</feature>
<feature type="signal peptide" evidence="2">
    <location>
        <begin position="1"/>
        <end position="17"/>
    </location>
</feature>
<dbReference type="EMBL" id="BAAAOR010000044">
    <property type="protein sequence ID" value="GAA1546693.1"/>
    <property type="molecule type" value="Genomic_DNA"/>
</dbReference>
<protein>
    <recommendedName>
        <fullName evidence="3">DUF6318 domain-containing protein</fullName>
    </recommendedName>
</protein>
<sequence>MRLLRTLAALAVLLALAACTDDEPGPRDPSSTWSPSGTMETPSPSAGQTPTEPALPDAATQASEDGARAFITYYWDLINYAQVTGDVKALKAASGPNCEGCKAGIDGIRQLYKGGGHAEGGEYTVTFDKVNQLKGDSTLVAFEALLTVANAEQLRVQGDGSEHRSAEGSSQMAVAAQWAADSWRMEVMNPQ</sequence>
<keyword evidence="2" id="KW-0732">Signal</keyword>
<evidence type="ECO:0000256" key="1">
    <source>
        <dbReference type="SAM" id="MobiDB-lite"/>
    </source>
</evidence>
<dbReference type="Proteomes" id="UP001500842">
    <property type="component" value="Unassembled WGS sequence"/>
</dbReference>
<comment type="caution">
    <text evidence="4">The sequence shown here is derived from an EMBL/GenBank/DDBJ whole genome shotgun (WGS) entry which is preliminary data.</text>
</comment>
<evidence type="ECO:0000313" key="4">
    <source>
        <dbReference type="EMBL" id="GAA1546693.1"/>
    </source>
</evidence>
<feature type="compositionally biased region" description="Polar residues" evidence="1">
    <location>
        <begin position="29"/>
        <end position="51"/>
    </location>
</feature>
<gene>
    <name evidence="4" type="ORF">GCM10009788_56160</name>
</gene>
<evidence type="ECO:0000256" key="2">
    <source>
        <dbReference type="SAM" id="SignalP"/>
    </source>
</evidence>
<dbReference type="Pfam" id="PF19843">
    <property type="entry name" value="DUF6318"/>
    <property type="match status" value="1"/>
</dbReference>
<organism evidence="4 5">
    <name type="scientific">Nocardioides humi</name>
    <dbReference type="NCBI Taxonomy" id="449461"/>
    <lineage>
        <taxon>Bacteria</taxon>
        <taxon>Bacillati</taxon>
        <taxon>Actinomycetota</taxon>
        <taxon>Actinomycetes</taxon>
        <taxon>Propionibacteriales</taxon>
        <taxon>Nocardioidaceae</taxon>
        <taxon>Nocardioides</taxon>
    </lineage>
</organism>
<accession>A0ABN2BT00</accession>
<reference evidence="4 5" key="1">
    <citation type="journal article" date="2019" name="Int. J. Syst. Evol. Microbiol.">
        <title>The Global Catalogue of Microorganisms (GCM) 10K type strain sequencing project: providing services to taxonomists for standard genome sequencing and annotation.</title>
        <authorList>
            <consortium name="The Broad Institute Genomics Platform"/>
            <consortium name="The Broad Institute Genome Sequencing Center for Infectious Disease"/>
            <person name="Wu L."/>
            <person name="Ma J."/>
        </authorList>
    </citation>
    <scope>NUCLEOTIDE SEQUENCE [LARGE SCALE GENOMIC DNA]</scope>
    <source>
        <strain evidence="4 5">JCM 14942</strain>
    </source>
</reference>
<dbReference type="InterPro" id="IPR046281">
    <property type="entry name" value="DUF6318"/>
</dbReference>
<keyword evidence="5" id="KW-1185">Reference proteome</keyword>
<feature type="domain" description="DUF6318" evidence="3">
    <location>
        <begin position="52"/>
        <end position="187"/>
    </location>
</feature>
<feature type="chain" id="PRO_5045037738" description="DUF6318 domain-containing protein" evidence="2">
    <location>
        <begin position="18"/>
        <end position="191"/>
    </location>
</feature>
<dbReference type="PROSITE" id="PS51257">
    <property type="entry name" value="PROKAR_LIPOPROTEIN"/>
    <property type="match status" value="1"/>
</dbReference>